<dbReference type="Pfam" id="PF09446">
    <property type="entry name" value="VMA21"/>
    <property type="match status" value="1"/>
</dbReference>
<keyword evidence="8" id="KW-1185">Reference proteome</keyword>
<dbReference type="PANTHER" id="PTHR31792">
    <property type="entry name" value="VACUOLAR ATPASE ASSEMBLY INTEGRAL MEMBRANE PROTEIN VMA21"/>
    <property type="match status" value="1"/>
</dbReference>
<comment type="function">
    <text evidence="6">Required for the assembly of the V0 complex of the vacuolar ATPase (V-ATPase) in the endoplasmic reticulum.</text>
</comment>
<evidence type="ECO:0008006" key="9">
    <source>
        <dbReference type="Google" id="ProtNLM"/>
    </source>
</evidence>
<keyword evidence="3 6" id="KW-1133">Transmembrane helix</keyword>
<sequence length="223" mass="24395">MTASVAADDRLKGCLQERDLERRSSFDKETKDNKDLERVRASTGRYRLAFAPATLTGSVDKNSWDPLLARAPSIFVSLVRGPHLNLISSHLNLSLNLNLTQLSLTFIPQSPTSTPSTMATRRIVNSERTILEKDDTEEKSNISPAVPKDVIYKLLGFSAAMIIIPIGSYFATVHTVFNGNSSLAGGMAAVLANVVLISYIVVAMKEDQTDLREGTKPDSKKTQ</sequence>
<gene>
    <name evidence="7" type="ORF">H0G86_006210</name>
</gene>
<evidence type="ECO:0000313" key="8">
    <source>
        <dbReference type="Proteomes" id="UP000826661"/>
    </source>
</evidence>
<feature type="transmembrane region" description="Helical" evidence="6">
    <location>
        <begin position="150"/>
        <end position="171"/>
    </location>
</feature>
<dbReference type="GO" id="GO:0012507">
    <property type="term" value="C:ER to Golgi transport vesicle membrane"/>
    <property type="evidence" value="ECO:0007669"/>
    <property type="project" value="UniProtKB-SubCell"/>
</dbReference>
<evidence type="ECO:0000256" key="5">
    <source>
        <dbReference type="ARBA" id="ARBA00023329"/>
    </source>
</evidence>
<comment type="similarity">
    <text evidence="6">Belongs to the VMA21 family.</text>
</comment>
<dbReference type="Proteomes" id="UP000826661">
    <property type="component" value="Chromosome III"/>
</dbReference>
<comment type="caution">
    <text evidence="6">Lacks conserved residue(s) required for the propagation of feature annotation.</text>
</comment>
<evidence type="ECO:0000256" key="3">
    <source>
        <dbReference type="ARBA" id="ARBA00022989"/>
    </source>
</evidence>
<dbReference type="HAMAP" id="MF_03058">
    <property type="entry name" value="VMA21"/>
    <property type="match status" value="1"/>
</dbReference>
<keyword evidence="5 6" id="KW-0968">Cytoplasmic vesicle</keyword>
<keyword evidence="4 6" id="KW-0472">Membrane</keyword>
<accession>A0A8G0PFW8</accession>
<evidence type="ECO:0000313" key="7">
    <source>
        <dbReference type="EMBL" id="QYS99062.1"/>
    </source>
</evidence>
<evidence type="ECO:0000256" key="2">
    <source>
        <dbReference type="ARBA" id="ARBA00022824"/>
    </source>
</evidence>
<keyword evidence="1 6" id="KW-0812">Transmembrane</keyword>
<evidence type="ECO:0000256" key="1">
    <source>
        <dbReference type="ARBA" id="ARBA00022692"/>
    </source>
</evidence>
<dbReference type="PANTHER" id="PTHR31792:SF3">
    <property type="entry name" value="VACUOLAR ATPASE ASSEMBLY INTEGRAL MEMBRANE PROTEIN VMA21"/>
    <property type="match status" value="1"/>
</dbReference>
<evidence type="ECO:0000256" key="4">
    <source>
        <dbReference type="ARBA" id="ARBA00023136"/>
    </source>
</evidence>
<protein>
    <recommendedName>
        <fullName evidence="9">Vacuolar ATPase assembly integral membrane protein VMA21</fullName>
    </recommendedName>
</protein>
<keyword evidence="2 6" id="KW-0256">Endoplasmic reticulum</keyword>
<name>A0A8G0PFW8_9HYPO</name>
<evidence type="ECO:0000256" key="6">
    <source>
        <dbReference type="HAMAP-Rule" id="MF_03058"/>
    </source>
</evidence>
<dbReference type="AlphaFoldDB" id="A0A8G0PFW8"/>
<dbReference type="InterPro" id="IPR019013">
    <property type="entry name" value="Vma21"/>
</dbReference>
<proteinExistence type="inferred from homology"/>
<reference evidence="7 8" key="1">
    <citation type="journal article" date="2021" name="BMC Genomics">
        <title>Telomere-to-telomere genome assembly of asparaginase-producing Trichoderma simmonsii.</title>
        <authorList>
            <person name="Chung D."/>
            <person name="Kwon Y.M."/>
            <person name="Yang Y."/>
        </authorList>
    </citation>
    <scope>NUCLEOTIDE SEQUENCE [LARGE SCALE GENOMIC DNA]</scope>
    <source>
        <strain evidence="7 8">GH-Sj1</strain>
    </source>
</reference>
<dbReference type="EMBL" id="CP075866">
    <property type="protein sequence ID" value="QYS99062.1"/>
    <property type="molecule type" value="Genomic_DNA"/>
</dbReference>
<organism evidence="7 8">
    <name type="scientific">Trichoderma simmonsii</name>
    <dbReference type="NCBI Taxonomy" id="1491479"/>
    <lineage>
        <taxon>Eukaryota</taxon>
        <taxon>Fungi</taxon>
        <taxon>Dikarya</taxon>
        <taxon>Ascomycota</taxon>
        <taxon>Pezizomycotina</taxon>
        <taxon>Sordariomycetes</taxon>
        <taxon>Hypocreomycetidae</taxon>
        <taxon>Hypocreales</taxon>
        <taxon>Hypocreaceae</taxon>
        <taxon>Trichoderma</taxon>
    </lineage>
</organism>
<comment type="subcellular location">
    <subcellularLocation>
        <location evidence="6">Endoplasmic reticulum membrane</location>
        <topology evidence="6">Multi-pass membrane protein</topology>
    </subcellularLocation>
    <subcellularLocation>
        <location evidence="6">Endoplasmic reticulum-Golgi intermediate compartment membrane</location>
        <topology evidence="6">Multi-pass membrane protein</topology>
    </subcellularLocation>
    <subcellularLocation>
        <location evidence="6">Cytoplasmic vesicle</location>
        <location evidence="6">COPII-coated vesicle membrane</location>
        <topology evidence="6">Multi-pass membrane protein</topology>
    </subcellularLocation>
</comment>
<dbReference type="GO" id="GO:0005789">
    <property type="term" value="C:endoplasmic reticulum membrane"/>
    <property type="evidence" value="ECO:0007669"/>
    <property type="project" value="UniProtKB-SubCell"/>
</dbReference>
<dbReference type="GO" id="GO:0070072">
    <property type="term" value="P:vacuolar proton-transporting V-type ATPase complex assembly"/>
    <property type="evidence" value="ECO:0007669"/>
    <property type="project" value="UniProtKB-UniRule"/>
</dbReference>
<dbReference type="GO" id="GO:0033116">
    <property type="term" value="C:endoplasmic reticulum-Golgi intermediate compartment membrane"/>
    <property type="evidence" value="ECO:0007669"/>
    <property type="project" value="UniProtKB-SubCell"/>
</dbReference>
<feature type="transmembrane region" description="Helical" evidence="6">
    <location>
        <begin position="183"/>
        <end position="202"/>
    </location>
</feature>